<sequence>MRAALTRVRELAERTPPTRDRFIDLLRAISIIAVVLGHWLVSVVGYDEQGELSGRSALPDLPWAFPITWAVQVMPIFFFVGGYANAASLTAERRRGGNAVEWLISRSGRLVRPTTTLVLVIAAGALAARLWDTDPSRVRLVAWFATIPLWFLVAYLTVVALTPPMYALHRRYGLLVPLVLAGLVALGDVARLTGRPLWGYGNYLFGWLAIHQMGFAWYDGRLPARPRVALPLLLGGFAALLLLTLAGPYPVSMINVPGERLHNMSPPSLALIAVATAQLGAALLLRERGERWLRRRTPWLVVVAVNTVIMVIFIWHISAAILLAGALHFAGVLPTPEVGSPAWFAWRIPWLIMLSAVLALLIMVFGRFEPGGARVTGRVRVALPEAPARVVARPATRLILVIAGFVSVIYALLSNSSFPDAAPAVYGLPEDALITYLGGAAILRLLRSVPRREQARSRAAAPDGIGPSRPVDRPGAGPETGRPEDSGGRAAGHPGGDR</sequence>
<dbReference type="KEGG" id="tbi:Tbis_0139"/>
<keyword evidence="2" id="KW-0812">Transmembrane</keyword>
<evidence type="ECO:0000256" key="2">
    <source>
        <dbReference type="SAM" id="Phobius"/>
    </source>
</evidence>
<protein>
    <submittedName>
        <fullName evidence="4">Acyltransferase 3</fullName>
    </submittedName>
</protein>
<keyword evidence="4" id="KW-0012">Acyltransferase</keyword>
<feature type="transmembrane region" description="Helical" evidence="2">
    <location>
        <begin position="140"/>
        <end position="162"/>
    </location>
</feature>
<gene>
    <name evidence="4" type="ordered locus">Tbis_0139</name>
</gene>
<reference evidence="4 5" key="1">
    <citation type="submission" date="2010-01" db="EMBL/GenBank/DDBJ databases">
        <title>The complete genome of Thermobispora bispora DSM 43833.</title>
        <authorList>
            <consortium name="US DOE Joint Genome Institute (JGI-PGF)"/>
            <person name="Lucas S."/>
            <person name="Copeland A."/>
            <person name="Lapidus A."/>
            <person name="Glavina del Rio T."/>
            <person name="Dalin E."/>
            <person name="Tice H."/>
            <person name="Bruce D."/>
            <person name="Goodwin L."/>
            <person name="Pitluck S."/>
            <person name="Kyrpides N."/>
            <person name="Mavromatis K."/>
            <person name="Ivanova N."/>
            <person name="Mikhailova N."/>
            <person name="Chertkov O."/>
            <person name="Brettin T."/>
            <person name="Detter J.C."/>
            <person name="Han C."/>
            <person name="Larimer F."/>
            <person name="Land M."/>
            <person name="Hauser L."/>
            <person name="Markowitz V."/>
            <person name="Cheng J.-F."/>
            <person name="Hugenholtz P."/>
            <person name="Woyke T."/>
            <person name="Wu D."/>
            <person name="Jando M."/>
            <person name="Schneider S."/>
            <person name="Klenk H.-P."/>
            <person name="Eisen J.A."/>
        </authorList>
    </citation>
    <scope>NUCLEOTIDE SEQUENCE [LARGE SCALE GENOMIC DNA]</scope>
    <source>
        <strain evidence="5">ATCC 19993 / DSM 43833 / CBS 139.67 / JCM 10125 / KCTC 9307 / NBRC 14880 / R51</strain>
    </source>
</reference>
<evidence type="ECO:0000313" key="4">
    <source>
        <dbReference type="EMBL" id="ADG86872.1"/>
    </source>
</evidence>
<feature type="transmembrane region" description="Helical" evidence="2">
    <location>
        <begin position="269"/>
        <end position="285"/>
    </location>
</feature>
<dbReference type="Proteomes" id="UP000006640">
    <property type="component" value="Chromosome"/>
</dbReference>
<feature type="transmembrane region" description="Helical" evidence="2">
    <location>
        <begin position="395"/>
        <end position="413"/>
    </location>
</feature>
<dbReference type="RefSeq" id="WP_013130405.1">
    <property type="nucleotide sequence ID" value="NC_014165.1"/>
</dbReference>
<organism evidence="4 5">
    <name type="scientific">Thermobispora bispora (strain ATCC 19993 / DSM 43833 / CBS 139.67 / JCM 10125 / KCTC 9307 / NBRC 14880 / R51)</name>
    <dbReference type="NCBI Taxonomy" id="469371"/>
    <lineage>
        <taxon>Bacteria</taxon>
        <taxon>Bacillati</taxon>
        <taxon>Actinomycetota</taxon>
        <taxon>Actinomycetes</taxon>
        <taxon>Streptosporangiales</taxon>
        <taxon>Streptosporangiaceae</taxon>
        <taxon>Thermobispora</taxon>
    </lineage>
</organism>
<dbReference type="AlphaFoldDB" id="D6Y2R1"/>
<feature type="transmembrane region" description="Helical" evidence="2">
    <location>
        <begin position="25"/>
        <end position="46"/>
    </location>
</feature>
<feature type="transmembrane region" description="Helical" evidence="2">
    <location>
        <begin position="344"/>
        <end position="365"/>
    </location>
</feature>
<evidence type="ECO:0000256" key="1">
    <source>
        <dbReference type="SAM" id="MobiDB-lite"/>
    </source>
</evidence>
<keyword evidence="2" id="KW-0472">Membrane</keyword>
<feature type="region of interest" description="Disordered" evidence="1">
    <location>
        <begin position="454"/>
        <end position="498"/>
    </location>
</feature>
<feature type="transmembrane region" description="Helical" evidence="2">
    <location>
        <begin position="66"/>
        <end position="89"/>
    </location>
</feature>
<accession>D6Y2R1</accession>
<feature type="transmembrane region" description="Helical" evidence="2">
    <location>
        <begin position="230"/>
        <end position="249"/>
    </location>
</feature>
<feature type="compositionally biased region" description="Gly residues" evidence="1">
    <location>
        <begin position="489"/>
        <end position="498"/>
    </location>
</feature>
<name>D6Y2R1_THEBD</name>
<evidence type="ECO:0000313" key="5">
    <source>
        <dbReference type="Proteomes" id="UP000006640"/>
    </source>
</evidence>
<feature type="transmembrane region" description="Helical" evidence="2">
    <location>
        <begin position="297"/>
        <end position="324"/>
    </location>
</feature>
<feature type="transmembrane region" description="Helical" evidence="2">
    <location>
        <begin position="200"/>
        <end position="218"/>
    </location>
</feature>
<feature type="transmembrane region" description="Helical" evidence="2">
    <location>
        <begin position="174"/>
        <end position="194"/>
    </location>
</feature>
<feature type="transmembrane region" description="Helical" evidence="2">
    <location>
        <begin position="433"/>
        <end position="449"/>
    </location>
</feature>
<feature type="domain" description="Acyltransferase 3" evidence="3">
    <location>
        <begin position="21"/>
        <end position="363"/>
    </location>
</feature>
<keyword evidence="2" id="KW-1133">Transmembrane helix</keyword>
<proteinExistence type="predicted"/>
<dbReference type="EMBL" id="CP001874">
    <property type="protein sequence ID" value="ADG86872.1"/>
    <property type="molecule type" value="Genomic_DNA"/>
</dbReference>
<dbReference type="HOGENOM" id="CLU_039835_1_0_11"/>
<keyword evidence="4" id="KW-0808">Transferase</keyword>
<evidence type="ECO:0000259" key="3">
    <source>
        <dbReference type="Pfam" id="PF01757"/>
    </source>
</evidence>
<dbReference type="InterPro" id="IPR002656">
    <property type="entry name" value="Acyl_transf_3_dom"/>
</dbReference>
<dbReference type="STRING" id="469371.Tbis_0139"/>
<dbReference type="eggNOG" id="COG1835">
    <property type="taxonomic scope" value="Bacteria"/>
</dbReference>
<keyword evidence="5" id="KW-1185">Reference proteome</keyword>
<dbReference type="Pfam" id="PF01757">
    <property type="entry name" value="Acyl_transf_3"/>
    <property type="match status" value="1"/>
</dbReference>
<feature type="transmembrane region" description="Helical" evidence="2">
    <location>
        <begin position="110"/>
        <end position="128"/>
    </location>
</feature>
<dbReference type="GO" id="GO:0016747">
    <property type="term" value="F:acyltransferase activity, transferring groups other than amino-acyl groups"/>
    <property type="evidence" value="ECO:0007669"/>
    <property type="project" value="InterPro"/>
</dbReference>